<evidence type="ECO:0000256" key="7">
    <source>
        <dbReference type="PROSITE-ProRule" id="PRU00782"/>
    </source>
</evidence>
<dbReference type="Gene3D" id="1.20.120.720">
    <property type="entry name" value="Myosin VI head, motor domain, U50 subdomain"/>
    <property type="match status" value="1"/>
</dbReference>
<evidence type="ECO:0000256" key="6">
    <source>
        <dbReference type="ARBA" id="ARBA00023203"/>
    </source>
</evidence>
<feature type="compositionally biased region" description="Polar residues" evidence="8">
    <location>
        <begin position="521"/>
        <end position="545"/>
    </location>
</feature>
<dbReference type="Pfam" id="PF00063">
    <property type="entry name" value="Myosin_head"/>
    <property type="match status" value="1"/>
</dbReference>
<dbReference type="PANTHER" id="PTHR22692:SF16">
    <property type="entry name" value="MYOSIN XVB"/>
    <property type="match status" value="1"/>
</dbReference>
<dbReference type="PROSITE" id="PS50096">
    <property type="entry name" value="IQ"/>
    <property type="match status" value="2"/>
</dbReference>
<feature type="compositionally biased region" description="Basic and acidic residues" evidence="8">
    <location>
        <begin position="7"/>
        <end position="35"/>
    </location>
</feature>
<feature type="region of interest" description="Disordered" evidence="8">
    <location>
        <begin position="1"/>
        <end position="309"/>
    </location>
</feature>
<feature type="domain" description="Myosin motor" evidence="9">
    <location>
        <begin position="767"/>
        <end position="1443"/>
    </location>
</feature>
<evidence type="ECO:0000256" key="5">
    <source>
        <dbReference type="ARBA" id="ARBA00023175"/>
    </source>
</evidence>
<evidence type="ECO:0000313" key="10">
    <source>
        <dbReference type="EMBL" id="CAL1600257.1"/>
    </source>
</evidence>
<keyword evidence="3 7" id="KW-0067">ATP-binding</keyword>
<dbReference type="GO" id="GO:0016459">
    <property type="term" value="C:myosin complex"/>
    <property type="evidence" value="ECO:0007669"/>
    <property type="project" value="UniProtKB-KW"/>
</dbReference>
<keyword evidence="2 7" id="KW-0547">Nucleotide-binding</keyword>
<dbReference type="Proteomes" id="UP001497482">
    <property type="component" value="Chromosome 23"/>
</dbReference>
<organism evidence="10 11">
    <name type="scientific">Knipowitschia caucasica</name>
    <name type="common">Caucasian dwarf goby</name>
    <name type="synonym">Pomatoschistus caucasicus</name>
    <dbReference type="NCBI Taxonomy" id="637954"/>
    <lineage>
        <taxon>Eukaryota</taxon>
        <taxon>Metazoa</taxon>
        <taxon>Chordata</taxon>
        <taxon>Craniata</taxon>
        <taxon>Vertebrata</taxon>
        <taxon>Euteleostomi</taxon>
        <taxon>Actinopterygii</taxon>
        <taxon>Neopterygii</taxon>
        <taxon>Teleostei</taxon>
        <taxon>Neoteleostei</taxon>
        <taxon>Acanthomorphata</taxon>
        <taxon>Gobiaria</taxon>
        <taxon>Gobiiformes</taxon>
        <taxon>Gobioidei</taxon>
        <taxon>Gobiidae</taxon>
        <taxon>Gobiinae</taxon>
        <taxon>Knipowitschia</taxon>
    </lineage>
</organism>
<feature type="compositionally biased region" description="Acidic residues" evidence="8">
    <location>
        <begin position="280"/>
        <end position="301"/>
    </location>
</feature>
<dbReference type="GO" id="GO:0003774">
    <property type="term" value="F:cytoskeletal motor activity"/>
    <property type="evidence" value="ECO:0007669"/>
    <property type="project" value="UniProtKB-UniRule"/>
</dbReference>
<dbReference type="PROSITE" id="PS51456">
    <property type="entry name" value="MYOSIN_MOTOR"/>
    <property type="match status" value="1"/>
</dbReference>
<dbReference type="GO" id="GO:0003779">
    <property type="term" value="F:actin binding"/>
    <property type="evidence" value="ECO:0007669"/>
    <property type="project" value="UniProtKB-KW"/>
</dbReference>
<feature type="binding site" evidence="7">
    <location>
        <begin position="860"/>
        <end position="867"/>
    </location>
    <ligand>
        <name>ATP</name>
        <dbReference type="ChEBI" id="CHEBI:30616"/>
    </ligand>
</feature>
<dbReference type="InterPro" id="IPR000048">
    <property type="entry name" value="IQ_motif_EF-hand-BS"/>
</dbReference>
<comment type="similarity">
    <text evidence="1 7">Belongs to the TRAFAC class myosin-kinesin ATPase superfamily. Myosin family.</text>
</comment>
<evidence type="ECO:0000256" key="1">
    <source>
        <dbReference type="ARBA" id="ARBA00008314"/>
    </source>
</evidence>
<keyword evidence="5 7" id="KW-0505">Motor protein</keyword>
<evidence type="ECO:0000256" key="3">
    <source>
        <dbReference type="ARBA" id="ARBA00022840"/>
    </source>
</evidence>
<feature type="region of interest" description="Disordered" evidence="8">
    <location>
        <begin position="521"/>
        <end position="548"/>
    </location>
</feature>
<dbReference type="InterPro" id="IPR051567">
    <property type="entry name" value="Unconventional_Myosin_ATPase"/>
</dbReference>
<feature type="compositionally biased region" description="Basic and acidic residues" evidence="8">
    <location>
        <begin position="51"/>
        <end position="70"/>
    </location>
</feature>
<dbReference type="GO" id="GO:0005524">
    <property type="term" value="F:ATP binding"/>
    <property type="evidence" value="ECO:0007669"/>
    <property type="project" value="UniProtKB-UniRule"/>
</dbReference>
<evidence type="ECO:0000256" key="2">
    <source>
        <dbReference type="ARBA" id="ARBA00022741"/>
    </source>
</evidence>
<dbReference type="EMBL" id="OZ035845">
    <property type="protein sequence ID" value="CAL1600257.1"/>
    <property type="molecule type" value="Genomic_DNA"/>
</dbReference>
<dbReference type="FunFam" id="1.10.10.820:FF:000001">
    <property type="entry name" value="Myosin heavy chain"/>
    <property type="match status" value="1"/>
</dbReference>
<evidence type="ECO:0000256" key="8">
    <source>
        <dbReference type="SAM" id="MobiDB-lite"/>
    </source>
</evidence>
<proteinExistence type="inferred from homology"/>
<feature type="compositionally biased region" description="Basic residues" evidence="8">
    <location>
        <begin position="191"/>
        <end position="200"/>
    </location>
</feature>
<evidence type="ECO:0000259" key="9">
    <source>
        <dbReference type="PROSITE" id="PS51456"/>
    </source>
</evidence>
<dbReference type="PRINTS" id="PR00193">
    <property type="entry name" value="MYOSINHEAVY"/>
</dbReference>
<dbReference type="Gene3D" id="3.40.850.10">
    <property type="entry name" value="Kinesin motor domain"/>
    <property type="match status" value="1"/>
</dbReference>
<feature type="compositionally biased region" description="Basic and acidic residues" evidence="8">
    <location>
        <begin position="113"/>
        <end position="133"/>
    </location>
</feature>
<keyword evidence="6 7" id="KW-0009">Actin-binding</keyword>
<dbReference type="Gene3D" id="1.20.58.530">
    <property type="match status" value="1"/>
</dbReference>
<dbReference type="InterPro" id="IPR027417">
    <property type="entry name" value="P-loop_NTPase"/>
</dbReference>
<accession>A0AAV2LD06</accession>
<gene>
    <name evidence="10" type="ORF">KC01_LOCUS28364</name>
</gene>
<reference evidence="10 11" key="1">
    <citation type="submission" date="2024-04" db="EMBL/GenBank/DDBJ databases">
        <authorList>
            <person name="Waldvogel A.-M."/>
            <person name="Schoenle A."/>
        </authorList>
    </citation>
    <scope>NUCLEOTIDE SEQUENCE [LARGE SCALE GENOMIC DNA]</scope>
</reference>
<feature type="compositionally biased region" description="Basic and acidic residues" evidence="8">
    <location>
        <begin position="219"/>
        <end position="279"/>
    </location>
</feature>
<dbReference type="Gene3D" id="6.20.240.20">
    <property type="match status" value="1"/>
</dbReference>
<dbReference type="SMART" id="SM00015">
    <property type="entry name" value="IQ"/>
    <property type="match status" value="2"/>
</dbReference>
<dbReference type="Pfam" id="PF00612">
    <property type="entry name" value="IQ"/>
    <property type="match status" value="2"/>
</dbReference>
<dbReference type="InterPro" id="IPR001609">
    <property type="entry name" value="Myosin_head_motor_dom-like"/>
</dbReference>
<dbReference type="SMART" id="SM00242">
    <property type="entry name" value="MYSc"/>
    <property type="match status" value="1"/>
</dbReference>
<feature type="compositionally biased region" description="Polar residues" evidence="8">
    <location>
        <begin position="170"/>
        <end position="182"/>
    </location>
</feature>
<dbReference type="Gene3D" id="1.10.10.820">
    <property type="match status" value="1"/>
</dbReference>
<dbReference type="Gene3D" id="1.20.5.190">
    <property type="match status" value="1"/>
</dbReference>
<dbReference type="InterPro" id="IPR036961">
    <property type="entry name" value="Kinesin_motor_dom_sf"/>
</dbReference>
<name>A0AAV2LD06_KNICA</name>
<feature type="compositionally biased region" description="Basic residues" evidence="8">
    <location>
        <begin position="208"/>
        <end position="218"/>
    </location>
</feature>
<keyword evidence="11" id="KW-1185">Reference proteome</keyword>
<keyword evidence="4 7" id="KW-0518">Myosin</keyword>
<evidence type="ECO:0000256" key="4">
    <source>
        <dbReference type="ARBA" id="ARBA00023123"/>
    </source>
</evidence>
<feature type="region of interest" description="Disordered" evidence="8">
    <location>
        <begin position="573"/>
        <end position="603"/>
    </location>
</feature>
<protein>
    <recommendedName>
        <fullName evidence="9">Myosin motor domain-containing protein</fullName>
    </recommendedName>
</protein>
<feature type="region of interest" description="Actin-binding" evidence="7">
    <location>
        <begin position="1323"/>
        <end position="1345"/>
    </location>
</feature>
<dbReference type="SUPFAM" id="SSF52540">
    <property type="entry name" value="P-loop containing nucleoside triphosphate hydrolases"/>
    <property type="match status" value="1"/>
</dbReference>
<feature type="compositionally biased region" description="Basic and acidic residues" evidence="8">
    <location>
        <begin position="141"/>
        <end position="160"/>
    </location>
</feature>
<evidence type="ECO:0000313" key="11">
    <source>
        <dbReference type="Proteomes" id="UP001497482"/>
    </source>
</evidence>
<dbReference type="PANTHER" id="PTHR22692">
    <property type="entry name" value="MYOSIN VII, XV"/>
    <property type="match status" value="1"/>
</dbReference>
<sequence length="1644" mass="185955">MVHAPKRKSETATKEPKNVRPKDKKTEPSSVEAKKGTKNKVNSRQPKKIVKPSDKGNDPRSKTNTREAAKSRGSKLNPSTKAEHKRSDKESEDESNDATESGDGSSEEATEPELEKRQEEKELSSEESGHHDIAPTTEQESEAKSDSDRSASETDKEQRLKPSSKRQNKQDAVSTESAGSDGSDQELVKKPAVRPRRRTNPKTSSKSVHVRGKKMVKKNKADKEAEKQEKRLAKAEKQRLEKEAKLKAKEEKKNQKILKKQDKAKSRKQDGGQSKRTDNTEETGPAEDSTDNASEEEEETLEPSLSAAIQGQDRVMLLKNKSKNLQTLLESGGKEEDETEASPDQSFLLKKAQMKALQKKTNLMLNKCKLGEELSPAKAADRELETSKVSKQLLSGKKGMTTLNKMSGWIQKKMHKGCNLRTKISVWAKAIGLSRWLSAQAGKRKQSSGKKKSNLFKHTMAVKAAGKGTFASKKRQASEVVKEKETVVEGSSGVEERSSEDKELEAKFAVVLPRMNKINKSKTSSVEGTSAIPGSTAGTSTNGQSKAPKAGARLVLPVKPDLTLLKSIKKPMAVGERAAAEEEDGDGSAETPQVSENEARKPVLTSLNDSGIFQSARAKMGPSLRNIPARNEAAPELAAAGTNVAGRRVANVRRSMYEEETDREVAELMGSRGLYTIVQPDMHWAENPSMTGDPQNWLRAENLLPHQTVEKLTRWTVYDEERQTKTTAANKSKGLWESEDPTQDMLEHRLHSTQVALPGSNKLVEVDELEDLSQLEEVNESSVLLNLRKRFQRDTIYTYIGNILLSINPFKPLNIYTDEMRLRYQGLEQHRNPPHVFAVADAAYKQSQVSLQEHCIIVSGQSGSGKTEATKLIVHYLSCMYEDGNATLRQQPMEVFHILESFGNAKTILNDNSSRFGKYLHIHILRGSVVGTSLSQYLLEKSRVVFQASEERNFHVFYEMLAGMKEWDKQELFLQGAETYYYLNQGGACELKGKQDKQDFLFLVQCFETIGLHPDQISTMWALLSSILQLGNICFSSYESESFEVARIFSQCEARRVGSLLQVSSEALQTVITHRVTETTYDRIYCPLSVESAIESRDAISKALYSVLFHWLLEQINNWLSPAEMDSTVGVVDIYGFEDLAVNSFEQLCINFANEQLQHFVNEAVLTQEQEEYRAEQIQWYPMSLKNSSSCVDLISSRPHGILRILDDQTCLPQATDHTFLQKCHYHHANNPFYAKPKSPMPVFTVYHYAGAVTYQVQNFLNKNHDQFRTEVLELFAKSRLNMVSELFRKVHEGYIQQRELGWRGKGLRQQPTTAASHFLQSLSELTQRLQRCKTTFIRCLKPNYVKLPGIFDLNYMSAQLRHAGILETIHIRKEGFPVRLLYSQFMHRYGVLLNLRDSHGSDRDQTVALLESNEAETRQYQLGLTKVFMKERLWQMLEDKWSSTQTWAAIIIQRNIRGFLCRRNFRFFKQKAIVIQSHIRGHQARKHYKKLRQTITQFWATIMITRNTIKQQHQRKRPDLHETRESKVVTKAKSLLPSMDVGLLEIPAELSARLQAGAGRPQGSEVIAVNSPQVRSEHKISLPPDIDRYPFSRYAKTLLKDTWCQPQGLPLQKPLTPQDPDDARRALDLNKLVQRPVQNHHSL</sequence>